<evidence type="ECO:0000313" key="1">
    <source>
        <dbReference type="EMBL" id="KAG5187999.1"/>
    </source>
</evidence>
<keyword evidence="2" id="KW-1185">Reference proteome</keyword>
<name>A0A835ZCY3_9STRA</name>
<reference evidence="1" key="1">
    <citation type="submission" date="2021-02" db="EMBL/GenBank/DDBJ databases">
        <title>First Annotated Genome of the Yellow-green Alga Tribonema minus.</title>
        <authorList>
            <person name="Mahan K.M."/>
        </authorList>
    </citation>
    <scope>NUCLEOTIDE SEQUENCE</scope>
    <source>
        <strain evidence="1">UTEX B ZZ1240</strain>
    </source>
</reference>
<proteinExistence type="predicted"/>
<dbReference type="Proteomes" id="UP000664859">
    <property type="component" value="Unassembled WGS sequence"/>
</dbReference>
<dbReference type="EMBL" id="JAFCMP010000079">
    <property type="protein sequence ID" value="KAG5187999.1"/>
    <property type="molecule type" value="Genomic_DNA"/>
</dbReference>
<sequence length="76" mass="8310">MKDGKPQVGLYGVDSCRKGGSAAVAEHLKERLGLTFEVLHELTGAQVSGDEWQQLVRRRMAACELPFTPTHSAGWT</sequence>
<evidence type="ECO:0000313" key="2">
    <source>
        <dbReference type="Proteomes" id="UP000664859"/>
    </source>
</evidence>
<accession>A0A835ZCY3</accession>
<protein>
    <submittedName>
        <fullName evidence="1">Uncharacterized protein</fullName>
    </submittedName>
</protein>
<dbReference type="AlphaFoldDB" id="A0A835ZCY3"/>
<gene>
    <name evidence="1" type="ORF">JKP88DRAFT_275957</name>
</gene>
<comment type="caution">
    <text evidence="1">The sequence shown here is derived from an EMBL/GenBank/DDBJ whole genome shotgun (WGS) entry which is preliminary data.</text>
</comment>
<organism evidence="1 2">
    <name type="scientific">Tribonema minus</name>
    <dbReference type="NCBI Taxonomy" id="303371"/>
    <lineage>
        <taxon>Eukaryota</taxon>
        <taxon>Sar</taxon>
        <taxon>Stramenopiles</taxon>
        <taxon>Ochrophyta</taxon>
        <taxon>PX clade</taxon>
        <taxon>Xanthophyceae</taxon>
        <taxon>Tribonematales</taxon>
        <taxon>Tribonemataceae</taxon>
        <taxon>Tribonema</taxon>
    </lineage>
</organism>